<reference evidence="1 2" key="1">
    <citation type="journal article" date="2019" name="Int. J. Syst. Evol. Microbiol.">
        <title>The Global Catalogue of Microorganisms (GCM) 10K type strain sequencing project: providing services to taxonomists for standard genome sequencing and annotation.</title>
        <authorList>
            <consortium name="The Broad Institute Genomics Platform"/>
            <consortium name="The Broad Institute Genome Sequencing Center for Infectious Disease"/>
            <person name="Wu L."/>
            <person name="Ma J."/>
        </authorList>
    </citation>
    <scope>NUCLEOTIDE SEQUENCE [LARGE SCALE GENOMIC DNA]</scope>
    <source>
        <strain evidence="1 2">JCM 13002</strain>
    </source>
</reference>
<dbReference type="RefSeq" id="WP_344625390.1">
    <property type="nucleotide sequence ID" value="NZ_BAAALD010000043.1"/>
</dbReference>
<keyword evidence="2" id="KW-1185">Reference proteome</keyword>
<comment type="caution">
    <text evidence="1">The sequence shown here is derived from an EMBL/GenBank/DDBJ whole genome shotgun (WGS) entry which is preliminary data.</text>
</comment>
<evidence type="ECO:0000313" key="1">
    <source>
        <dbReference type="EMBL" id="GAA1095761.1"/>
    </source>
</evidence>
<organism evidence="1 2">
    <name type="scientific">Kitasatospora arboriphila</name>
    <dbReference type="NCBI Taxonomy" id="258052"/>
    <lineage>
        <taxon>Bacteria</taxon>
        <taxon>Bacillati</taxon>
        <taxon>Actinomycetota</taxon>
        <taxon>Actinomycetes</taxon>
        <taxon>Kitasatosporales</taxon>
        <taxon>Streptomycetaceae</taxon>
        <taxon>Kitasatospora</taxon>
    </lineage>
</organism>
<gene>
    <name evidence="1" type="ORF">GCM10009663_43700</name>
</gene>
<dbReference type="Proteomes" id="UP001499987">
    <property type="component" value="Unassembled WGS sequence"/>
</dbReference>
<dbReference type="InterPro" id="IPR027417">
    <property type="entry name" value="P-loop_NTPase"/>
</dbReference>
<evidence type="ECO:0000313" key="2">
    <source>
        <dbReference type="Proteomes" id="UP001499987"/>
    </source>
</evidence>
<dbReference type="SUPFAM" id="SSF52540">
    <property type="entry name" value="P-loop containing nucleoside triphosphate hydrolases"/>
    <property type="match status" value="1"/>
</dbReference>
<sequence length="57" mass="5898">MEIQGLPVTAHGLAVHGPRGPVFEDVDLEVPSGGLLVVHGPGGSDRTTLLWRGRATA</sequence>
<proteinExistence type="predicted"/>
<name>A0ABN1TRJ2_9ACTN</name>
<protein>
    <recommendedName>
        <fullName evidence="3">ABC transporter ATP-binding protein</fullName>
    </recommendedName>
</protein>
<dbReference type="EMBL" id="BAAALD010000043">
    <property type="protein sequence ID" value="GAA1095761.1"/>
    <property type="molecule type" value="Genomic_DNA"/>
</dbReference>
<evidence type="ECO:0008006" key="3">
    <source>
        <dbReference type="Google" id="ProtNLM"/>
    </source>
</evidence>
<accession>A0ABN1TRJ2</accession>